<name>K1PI45_MAGGI</name>
<proteinExistence type="predicted"/>
<sequence>MGIERKIEENRDNEKIYPQHTEIKDGGVNVIPGNNIKTTTHSPSNIPAGDFTANKTGNQFKNLTDKDRQENSAHSGNNLSEGNIFRSDCIDVQGKGM</sequence>
<accession>K1PI45</accession>
<organism evidence="2">
    <name type="scientific">Magallana gigas</name>
    <name type="common">Pacific oyster</name>
    <name type="synonym">Crassostrea gigas</name>
    <dbReference type="NCBI Taxonomy" id="29159"/>
    <lineage>
        <taxon>Eukaryota</taxon>
        <taxon>Metazoa</taxon>
        <taxon>Spiralia</taxon>
        <taxon>Lophotrochozoa</taxon>
        <taxon>Mollusca</taxon>
        <taxon>Bivalvia</taxon>
        <taxon>Autobranchia</taxon>
        <taxon>Pteriomorphia</taxon>
        <taxon>Ostreida</taxon>
        <taxon>Ostreoidea</taxon>
        <taxon>Ostreidae</taxon>
        <taxon>Magallana</taxon>
    </lineage>
</organism>
<gene>
    <name evidence="2" type="ORF">CGI_10007981</name>
</gene>
<feature type="compositionally biased region" description="Polar residues" evidence="1">
    <location>
        <begin position="72"/>
        <end position="81"/>
    </location>
</feature>
<protein>
    <submittedName>
        <fullName evidence="2">Uncharacterized protein</fullName>
    </submittedName>
</protein>
<dbReference type="InParanoid" id="K1PI45"/>
<feature type="compositionally biased region" description="Polar residues" evidence="1">
    <location>
        <begin position="35"/>
        <end position="45"/>
    </location>
</feature>
<feature type="region of interest" description="Disordered" evidence="1">
    <location>
        <begin position="24"/>
        <end position="83"/>
    </location>
</feature>
<dbReference type="HOGENOM" id="CLU_2348686_0_0_1"/>
<dbReference type="AlphaFoldDB" id="K1PI45"/>
<evidence type="ECO:0000256" key="1">
    <source>
        <dbReference type="SAM" id="MobiDB-lite"/>
    </source>
</evidence>
<feature type="compositionally biased region" description="Polar residues" evidence="1">
    <location>
        <begin position="53"/>
        <end position="62"/>
    </location>
</feature>
<reference evidence="2" key="1">
    <citation type="journal article" date="2012" name="Nature">
        <title>The oyster genome reveals stress adaptation and complexity of shell formation.</title>
        <authorList>
            <person name="Zhang G."/>
            <person name="Fang X."/>
            <person name="Guo X."/>
            <person name="Li L."/>
            <person name="Luo R."/>
            <person name="Xu F."/>
            <person name="Yang P."/>
            <person name="Zhang L."/>
            <person name="Wang X."/>
            <person name="Qi H."/>
            <person name="Xiong Z."/>
            <person name="Que H."/>
            <person name="Xie Y."/>
            <person name="Holland P.W."/>
            <person name="Paps J."/>
            <person name="Zhu Y."/>
            <person name="Wu F."/>
            <person name="Chen Y."/>
            <person name="Wang J."/>
            <person name="Peng C."/>
            <person name="Meng J."/>
            <person name="Yang L."/>
            <person name="Liu J."/>
            <person name="Wen B."/>
            <person name="Zhang N."/>
            <person name="Huang Z."/>
            <person name="Zhu Q."/>
            <person name="Feng Y."/>
            <person name="Mount A."/>
            <person name="Hedgecock D."/>
            <person name="Xu Z."/>
            <person name="Liu Y."/>
            <person name="Domazet-Loso T."/>
            <person name="Du Y."/>
            <person name="Sun X."/>
            <person name="Zhang S."/>
            <person name="Liu B."/>
            <person name="Cheng P."/>
            <person name="Jiang X."/>
            <person name="Li J."/>
            <person name="Fan D."/>
            <person name="Wang W."/>
            <person name="Fu W."/>
            <person name="Wang T."/>
            <person name="Wang B."/>
            <person name="Zhang J."/>
            <person name="Peng Z."/>
            <person name="Li Y."/>
            <person name="Li N."/>
            <person name="Wang J."/>
            <person name="Chen M."/>
            <person name="He Y."/>
            <person name="Tan F."/>
            <person name="Song X."/>
            <person name="Zheng Q."/>
            <person name="Huang R."/>
            <person name="Yang H."/>
            <person name="Du X."/>
            <person name="Chen L."/>
            <person name="Yang M."/>
            <person name="Gaffney P.M."/>
            <person name="Wang S."/>
            <person name="Luo L."/>
            <person name="She Z."/>
            <person name="Ming Y."/>
            <person name="Huang W."/>
            <person name="Zhang S."/>
            <person name="Huang B."/>
            <person name="Zhang Y."/>
            <person name="Qu T."/>
            <person name="Ni P."/>
            <person name="Miao G."/>
            <person name="Wang J."/>
            <person name="Wang Q."/>
            <person name="Steinberg C.E."/>
            <person name="Wang H."/>
            <person name="Li N."/>
            <person name="Qian L."/>
            <person name="Zhang G."/>
            <person name="Li Y."/>
            <person name="Yang H."/>
            <person name="Liu X."/>
            <person name="Wang J."/>
            <person name="Yin Y."/>
            <person name="Wang J."/>
        </authorList>
    </citation>
    <scope>NUCLEOTIDE SEQUENCE [LARGE SCALE GENOMIC DNA]</scope>
    <source>
        <strain evidence="2">05x7-T-G4-1.051#20</strain>
    </source>
</reference>
<evidence type="ECO:0000313" key="2">
    <source>
        <dbReference type="EMBL" id="EKC23647.1"/>
    </source>
</evidence>
<dbReference type="EMBL" id="JH818720">
    <property type="protein sequence ID" value="EKC23647.1"/>
    <property type="molecule type" value="Genomic_DNA"/>
</dbReference>